<dbReference type="Proteomes" id="UP000654452">
    <property type="component" value="Unassembled WGS sequence"/>
</dbReference>
<keyword evidence="3" id="KW-1185">Reference proteome</keyword>
<evidence type="ECO:0000313" key="2">
    <source>
        <dbReference type="EMBL" id="MBK4721159.1"/>
    </source>
</evidence>
<gene>
    <name evidence="2" type="ORF">JJL56_20030</name>
</gene>
<dbReference type="RefSeq" id="WP_200486071.1">
    <property type="nucleotide sequence ID" value="NZ_JAEPIV010000012.1"/>
</dbReference>
<reference evidence="2 3" key="1">
    <citation type="submission" date="2021-01" db="EMBL/GenBank/DDBJ databases">
        <title>Azospirillum sp. YIM DDC1 draft genome.</title>
        <authorList>
            <person name="Wang Y.-X."/>
        </authorList>
    </citation>
    <scope>NUCLEOTIDE SEQUENCE [LARGE SCALE GENOMIC DNA]</scope>
    <source>
        <strain evidence="2 3">YIM DDC1</strain>
    </source>
</reference>
<proteinExistence type="predicted"/>
<dbReference type="EMBL" id="JAEPIV010000012">
    <property type="protein sequence ID" value="MBK4721159.1"/>
    <property type="molecule type" value="Genomic_DNA"/>
</dbReference>
<evidence type="ECO:0000313" key="3">
    <source>
        <dbReference type="Proteomes" id="UP000654452"/>
    </source>
</evidence>
<protein>
    <submittedName>
        <fullName evidence="2">Uncharacterized protein</fullName>
    </submittedName>
</protein>
<evidence type="ECO:0000256" key="1">
    <source>
        <dbReference type="SAM" id="MobiDB-lite"/>
    </source>
</evidence>
<name>A0ABS1I2K0_9PROT</name>
<organism evidence="2 3">
    <name type="scientific">Azospirillum aestuarii</name>
    <dbReference type="NCBI Taxonomy" id="2802052"/>
    <lineage>
        <taxon>Bacteria</taxon>
        <taxon>Pseudomonadati</taxon>
        <taxon>Pseudomonadota</taxon>
        <taxon>Alphaproteobacteria</taxon>
        <taxon>Rhodospirillales</taxon>
        <taxon>Azospirillaceae</taxon>
        <taxon>Azospirillum</taxon>
    </lineage>
</organism>
<feature type="region of interest" description="Disordered" evidence="1">
    <location>
        <begin position="1"/>
        <end position="23"/>
    </location>
</feature>
<comment type="caution">
    <text evidence="2">The sequence shown here is derived from an EMBL/GenBank/DDBJ whole genome shotgun (WGS) entry which is preliminary data.</text>
</comment>
<sequence>MMPIFAVPAQARHSENNRASPCRRRTARGILQSVDGLKDAVTRGIRARNTDAKPFVRTKSIDTVSPRSIDRLRFLNKPVG</sequence>
<accession>A0ABS1I2K0</accession>